<reference evidence="3" key="1">
    <citation type="submission" date="2016-10" db="EMBL/GenBank/DDBJ databases">
        <authorList>
            <person name="Varghese N."/>
            <person name="Submissions S."/>
        </authorList>
    </citation>
    <scope>NUCLEOTIDE SEQUENCE [LARGE SCALE GENOMIC DNA]</scope>
    <source>
        <strain evidence="3">DSM 11578</strain>
    </source>
</reference>
<dbReference type="PANTHER" id="PTHR30438">
    <property type="entry name" value="36 KDA ANTIGEN-RELATED"/>
    <property type="match status" value="1"/>
</dbReference>
<dbReference type="OrthoDB" id="9778236at2"/>
<dbReference type="Gene3D" id="2.40.30.170">
    <property type="match status" value="1"/>
</dbReference>
<organism evidence="2 3">
    <name type="scientific">Methylophaga sulfidovorans</name>
    <dbReference type="NCBI Taxonomy" id="45496"/>
    <lineage>
        <taxon>Bacteria</taxon>
        <taxon>Pseudomonadati</taxon>
        <taxon>Pseudomonadota</taxon>
        <taxon>Gammaproteobacteria</taxon>
        <taxon>Thiotrichales</taxon>
        <taxon>Piscirickettsiaceae</taxon>
        <taxon>Methylophaga</taxon>
    </lineage>
</organism>
<dbReference type="Gene3D" id="1.10.287.470">
    <property type="entry name" value="Helix hairpin bin"/>
    <property type="match status" value="1"/>
</dbReference>
<protein>
    <submittedName>
        <fullName evidence="2">HlyD family secretion protein</fullName>
    </submittedName>
</protein>
<dbReference type="Gene3D" id="2.40.50.100">
    <property type="match status" value="1"/>
</dbReference>
<dbReference type="SUPFAM" id="SSF111369">
    <property type="entry name" value="HlyD-like secretion proteins"/>
    <property type="match status" value="1"/>
</dbReference>
<dbReference type="AlphaFoldDB" id="A0A1I3ZNQ5"/>
<proteinExistence type="predicted"/>
<dbReference type="GO" id="GO:0005886">
    <property type="term" value="C:plasma membrane"/>
    <property type="evidence" value="ECO:0007669"/>
    <property type="project" value="TreeGrafter"/>
</dbReference>
<evidence type="ECO:0000313" key="2">
    <source>
        <dbReference type="EMBL" id="SFK45705.1"/>
    </source>
</evidence>
<dbReference type="PANTHER" id="PTHR30438:SF2">
    <property type="entry name" value="MEMBRANE PROTEIN"/>
    <property type="match status" value="1"/>
</dbReference>
<accession>A0A1I3ZNQ5</accession>
<keyword evidence="3" id="KW-1185">Reference proteome</keyword>
<gene>
    <name evidence="2" type="ORF">SAMN04488079_11197</name>
</gene>
<dbReference type="STRING" id="45496.SAMN04488079_11197"/>
<evidence type="ECO:0000313" key="3">
    <source>
        <dbReference type="Proteomes" id="UP000198924"/>
    </source>
</evidence>
<evidence type="ECO:0000256" key="1">
    <source>
        <dbReference type="SAM" id="Coils"/>
    </source>
</evidence>
<dbReference type="Proteomes" id="UP000198924">
    <property type="component" value="Unassembled WGS sequence"/>
</dbReference>
<dbReference type="RefSeq" id="WP_091714348.1">
    <property type="nucleotide sequence ID" value="NZ_FOSH01000011.1"/>
</dbReference>
<name>A0A1I3ZNQ5_9GAMM</name>
<sequence>MLRLRNLILLLILVAVAAASYYWKSEQELSLPSGFAAGNSRIEATEVDVATKTAGKVEQIEVNEGDWVTQGQILAVMDTEQAEASLAVANANLNKANESKKYAQAILAQRRSEVTLAKKELERTQALVKKGHLSQEVMDQKETQKATAQAAMQAASVQVAEAQAAIEAAKAEVTKAQVVIADSQLTTPRNGRVLYRLAEPGEVLPAGGKVITLIDVSDVYMYLFLPTDQAGQTRVGAEARIVIDAYPDFSIPAHVSFVAPQAQFTPKSVETEEERQKLMFRVKVKIEEGVLKKYAEQVKTGVPGVAYIKLDDKAQWPEKVPPLITY</sequence>
<dbReference type="EMBL" id="FOSH01000011">
    <property type="protein sequence ID" value="SFK45705.1"/>
    <property type="molecule type" value="Genomic_DNA"/>
</dbReference>
<keyword evidence="1" id="KW-0175">Coiled coil</keyword>
<feature type="coiled-coil region" evidence="1">
    <location>
        <begin position="138"/>
        <end position="179"/>
    </location>
</feature>